<dbReference type="Proteomes" id="UP001595443">
    <property type="component" value="Unassembled WGS sequence"/>
</dbReference>
<evidence type="ECO:0000313" key="3">
    <source>
        <dbReference type="EMBL" id="MFC2969131.1"/>
    </source>
</evidence>
<keyword evidence="1" id="KW-0472">Membrane</keyword>
<protein>
    <submittedName>
        <fullName evidence="3">Tetratricopeptide repeat protein</fullName>
    </submittedName>
</protein>
<dbReference type="InterPro" id="IPR018704">
    <property type="entry name" value="SecYEG/CpoB_TPR"/>
</dbReference>
<organism evidence="3 4">
    <name type="scientific">Acidimangrovimonas pyrenivorans</name>
    <dbReference type="NCBI Taxonomy" id="2030798"/>
    <lineage>
        <taxon>Bacteria</taxon>
        <taxon>Pseudomonadati</taxon>
        <taxon>Pseudomonadota</taxon>
        <taxon>Alphaproteobacteria</taxon>
        <taxon>Rhodobacterales</taxon>
        <taxon>Paracoccaceae</taxon>
        <taxon>Acidimangrovimonas</taxon>
    </lineage>
</organism>
<evidence type="ECO:0000259" key="2">
    <source>
        <dbReference type="Pfam" id="PF09976"/>
    </source>
</evidence>
<dbReference type="RefSeq" id="WP_377833837.1">
    <property type="nucleotide sequence ID" value="NZ_JBHRSK010000010.1"/>
</dbReference>
<feature type="transmembrane region" description="Helical" evidence="1">
    <location>
        <begin position="27"/>
        <end position="44"/>
    </location>
</feature>
<keyword evidence="1" id="KW-0812">Transmembrane</keyword>
<comment type="caution">
    <text evidence="3">The sequence shown here is derived from an EMBL/GenBank/DDBJ whole genome shotgun (WGS) entry which is preliminary data.</text>
</comment>
<reference evidence="4" key="1">
    <citation type="journal article" date="2019" name="Int. J. Syst. Evol. Microbiol.">
        <title>The Global Catalogue of Microorganisms (GCM) 10K type strain sequencing project: providing services to taxonomists for standard genome sequencing and annotation.</title>
        <authorList>
            <consortium name="The Broad Institute Genomics Platform"/>
            <consortium name="The Broad Institute Genome Sequencing Center for Infectious Disease"/>
            <person name="Wu L."/>
            <person name="Ma J."/>
        </authorList>
    </citation>
    <scope>NUCLEOTIDE SEQUENCE [LARGE SCALE GENOMIC DNA]</scope>
    <source>
        <strain evidence="4">KCTC 62192</strain>
    </source>
</reference>
<keyword evidence="1" id="KW-1133">Transmembrane helix</keyword>
<keyword evidence="4" id="KW-1185">Reference proteome</keyword>
<evidence type="ECO:0000313" key="4">
    <source>
        <dbReference type="Proteomes" id="UP001595443"/>
    </source>
</evidence>
<dbReference type="Pfam" id="PF09976">
    <property type="entry name" value="TPR_21"/>
    <property type="match status" value="1"/>
</dbReference>
<proteinExistence type="predicted"/>
<feature type="domain" description="Ancillary SecYEG translocon subunit/Cell division coordinator CpoB TPR" evidence="2">
    <location>
        <begin position="29"/>
        <end position="201"/>
    </location>
</feature>
<accession>A0ABV7AJV5</accession>
<sequence>MSDTDSFIEEVTEEVRRDQLFAMFRKYGWIAVLAVVLLVGGAAWKEWQAARVRAAAEAFGDSVLAAQDANDAAAREKALSAVAAKGGQAAVVDLLTATAAQDAGDSKTALAKLDAVAADDTLPIAYRDLAVLKKVLIAGDEMQPDARKAALEPLSQPGRPYRPLALEQIALLAVAAGDSKSAIDQFNEILQDSDVTPGLRRRATQMIVALGGTPEAS</sequence>
<evidence type="ECO:0000256" key="1">
    <source>
        <dbReference type="SAM" id="Phobius"/>
    </source>
</evidence>
<dbReference type="EMBL" id="JBHRSK010000010">
    <property type="protein sequence ID" value="MFC2969131.1"/>
    <property type="molecule type" value="Genomic_DNA"/>
</dbReference>
<name>A0ABV7AJV5_9RHOB</name>
<gene>
    <name evidence="3" type="ORF">ACFOES_13580</name>
</gene>